<dbReference type="InterPro" id="IPR013974">
    <property type="entry name" value="SAF"/>
</dbReference>
<name>A0A3N1M0W4_9PROT</name>
<dbReference type="Proteomes" id="UP000278222">
    <property type="component" value="Unassembled WGS sequence"/>
</dbReference>
<evidence type="ECO:0000259" key="1">
    <source>
        <dbReference type="SMART" id="SM00858"/>
    </source>
</evidence>
<dbReference type="NCBIfam" id="TIGR03177">
    <property type="entry name" value="pilus_cpaB"/>
    <property type="match status" value="1"/>
</dbReference>
<dbReference type="EMBL" id="RJKX01000011">
    <property type="protein sequence ID" value="ROQ01154.1"/>
    <property type="molecule type" value="Genomic_DNA"/>
</dbReference>
<dbReference type="InterPro" id="IPR017592">
    <property type="entry name" value="Pilus_assmbl_Flp-typ_CpaB"/>
</dbReference>
<sequence>MAIRSLLIALIVLAASGLSIIAMQMLLPQYRARGTSAQVAAVEMSRPALVRTLVVTKSIAPGSLLRSEDLSVREVPATDGTARLLRDTPEVRAELAGALVRRYLEPGEPLGPDDVLRPRDRGFLAAVLRPNMRAATVGVDAVSGTAGLIWPGDRVDVLLTQTLGENVASLSRRVVGETVLNDVRVIAVDQHLAQGATGNHTGPDGKIARTVTIETGAQEAERLAVAAQLGKLSLTIRAMAVTTEDPAPTRPSIFGSDVSPALSQVDATERPVGARMRIIQGDDRQEVVFK</sequence>
<dbReference type="CDD" id="cd11614">
    <property type="entry name" value="SAF_CpaB_FlgA_like"/>
    <property type="match status" value="1"/>
</dbReference>
<dbReference type="OrthoDB" id="163768at2"/>
<dbReference type="AlphaFoldDB" id="A0A3N1M0W4"/>
<reference evidence="2 3" key="1">
    <citation type="submission" date="2018-11" db="EMBL/GenBank/DDBJ databases">
        <title>Genomic Encyclopedia of Type Strains, Phase IV (KMG-IV): sequencing the most valuable type-strain genomes for metagenomic binning, comparative biology and taxonomic classification.</title>
        <authorList>
            <person name="Goeker M."/>
        </authorList>
    </citation>
    <scope>NUCLEOTIDE SEQUENCE [LARGE SCALE GENOMIC DNA]</scope>
    <source>
        <strain evidence="2 3">DSM 5900</strain>
    </source>
</reference>
<proteinExistence type="predicted"/>
<gene>
    <name evidence="2" type="ORF">EDC65_0331</name>
</gene>
<dbReference type="InterPro" id="IPR031571">
    <property type="entry name" value="RcpC_dom"/>
</dbReference>
<evidence type="ECO:0000313" key="2">
    <source>
        <dbReference type="EMBL" id="ROQ01154.1"/>
    </source>
</evidence>
<accession>A0A3N1M0W4</accession>
<dbReference type="Pfam" id="PF08666">
    <property type="entry name" value="SAF"/>
    <property type="match status" value="1"/>
</dbReference>
<feature type="domain" description="SAF" evidence="1">
    <location>
        <begin position="50"/>
        <end position="116"/>
    </location>
</feature>
<keyword evidence="3" id="KW-1185">Reference proteome</keyword>
<dbReference type="SMART" id="SM00858">
    <property type="entry name" value="SAF"/>
    <property type="match status" value="1"/>
</dbReference>
<protein>
    <submittedName>
        <fullName evidence="2">Pilus assembly protein CpaB</fullName>
    </submittedName>
</protein>
<dbReference type="RefSeq" id="WP_123687948.1">
    <property type="nucleotide sequence ID" value="NZ_AP019700.1"/>
</dbReference>
<dbReference type="Pfam" id="PF16976">
    <property type="entry name" value="RcpC"/>
    <property type="match status" value="1"/>
</dbReference>
<comment type="caution">
    <text evidence="2">The sequence shown here is derived from an EMBL/GenBank/DDBJ whole genome shotgun (WGS) entry which is preliminary data.</text>
</comment>
<evidence type="ECO:0000313" key="3">
    <source>
        <dbReference type="Proteomes" id="UP000278222"/>
    </source>
</evidence>
<organism evidence="2 3">
    <name type="scientific">Stella humosa</name>
    <dbReference type="NCBI Taxonomy" id="94"/>
    <lineage>
        <taxon>Bacteria</taxon>
        <taxon>Pseudomonadati</taxon>
        <taxon>Pseudomonadota</taxon>
        <taxon>Alphaproteobacteria</taxon>
        <taxon>Rhodospirillales</taxon>
        <taxon>Stellaceae</taxon>
        <taxon>Stella</taxon>
    </lineage>
</organism>